<name>A0A1N7HFZ1_9ACTN</name>
<keyword evidence="2" id="KW-1185">Reference proteome</keyword>
<reference evidence="2" key="1">
    <citation type="submission" date="2017-01" db="EMBL/GenBank/DDBJ databases">
        <authorList>
            <person name="Varghese N."/>
            <person name="Submissions S."/>
        </authorList>
    </citation>
    <scope>NUCLEOTIDE SEQUENCE [LARGE SCALE GENOMIC DNA]</scope>
    <source>
        <strain evidence="2">ATCC 12950</strain>
    </source>
</reference>
<dbReference type="OrthoDB" id="4715070at2"/>
<dbReference type="SUPFAM" id="SSF55785">
    <property type="entry name" value="PYP-like sensor domain (PAS domain)"/>
    <property type="match status" value="1"/>
</dbReference>
<sequence>MTSQAEPAEAAESRIATDWGLDEWADRLIDQAGVGVTILNRHGTVMYYNKWASEHLDRRPEYIGNDVRKRHRRAVTNPRLDAMLKLFEDGRVEPVRYVARPYGKTTILVTVSPIRVDGELVGFSQIVLLKDEVQELCARFDESGRESFEREMLPNGPPAT</sequence>
<dbReference type="Proteomes" id="UP000186096">
    <property type="component" value="Unassembled WGS sequence"/>
</dbReference>
<dbReference type="InterPro" id="IPR035965">
    <property type="entry name" value="PAS-like_dom_sf"/>
</dbReference>
<dbReference type="RefSeq" id="WP_076442903.1">
    <property type="nucleotide sequence ID" value="NZ_FTNI01000048.1"/>
</dbReference>
<accession>A0A1N7HFZ1</accession>
<protein>
    <submittedName>
        <fullName evidence="1">PAS domain-containing protein</fullName>
    </submittedName>
</protein>
<dbReference type="AlphaFoldDB" id="A0A1N7HFZ1"/>
<proteinExistence type="predicted"/>
<dbReference type="EMBL" id="FTNI01000048">
    <property type="protein sequence ID" value="SIS23806.1"/>
    <property type="molecule type" value="Genomic_DNA"/>
</dbReference>
<evidence type="ECO:0000313" key="1">
    <source>
        <dbReference type="EMBL" id="SIS23806.1"/>
    </source>
</evidence>
<evidence type="ECO:0000313" key="2">
    <source>
        <dbReference type="Proteomes" id="UP000186096"/>
    </source>
</evidence>
<organism evidence="1 2">
    <name type="scientific">Microbispora rosea</name>
    <dbReference type="NCBI Taxonomy" id="58117"/>
    <lineage>
        <taxon>Bacteria</taxon>
        <taxon>Bacillati</taxon>
        <taxon>Actinomycetota</taxon>
        <taxon>Actinomycetes</taxon>
        <taxon>Streptosporangiales</taxon>
        <taxon>Streptosporangiaceae</taxon>
        <taxon>Microbispora</taxon>
    </lineage>
</organism>
<gene>
    <name evidence="1" type="ORF">SAMN05421833_14810</name>
</gene>
<dbReference type="Gene3D" id="3.30.450.20">
    <property type="entry name" value="PAS domain"/>
    <property type="match status" value="1"/>
</dbReference>